<dbReference type="SUPFAM" id="SSF51283">
    <property type="entry name" value="dUTPase-like"/>
    <property type="match status" value="2"/>
</dbReference>
<name>A0A068AAL8_9GAMA</name>
<keyword evidence="1" id="KW-0479">Metal-binding</keyword>
<keyword evidence="3" id="KW-0460">Magnesium</keyword>
<evidence type="ECO:0000256" key="1">
    <source>
        <dbReference type="ARBA" id="ARBA00022723"/>
    </source>
</evidence>
<dbReference type="InterPro" id="IPR036157">
    <property type="entry name" value="dUTPase-like_sf"/>
</dbReference>
<dbReference type="EMBL" id="KF274499">
    <property type="protein sequence ID" value="AIA62091.1"/>
    <property type="molecule type" value="Genomic_DNA"/>
</dbReference>
<keyword evidence="4" id="KW-0546">Nucleotide metabolism</keyword>
<evidence type="ECO:0000256" key="2">
    <source>
        <dbReference type="ARBA" id="ARBA00022801"/>
    </source>
</evidence>
<proteinExistence type="inferred from homology"/>
<protein>
    <submittedName>
        <fullName evidence="6">Orf54</fullName>
    </submittedName>
</protein>
<reference evidence="6 7" key="1">
    <citation type="journal article" date="2014" name="Vet. Microbiol.">
        <title>Malignant catarrhal fever in American bison (Bison bison) experimentally infected with alcelaphine herpesvirus 2.</title>
        <authorList>
            <person name="Taus N.S."/>
            <person name="O'Toole D."/>
            <person name="Herndon D.R."/>
            <person name="Cunha C.W."/>
            <person name="Warg J.V."/>
            <person name="Seal B.S."/>
            <person name="Brooking A."/>
            <person name="Li H."/>
        </authorList>
    </citation>
    <scope>NUCLEOTIDE SEQUENCE [LARGE SCALE GENOMIC DNA]</scope>
    <source>
        <strain evidence="6">Topi-AlHV-2</strain>
    </source>
</reference>
<dbReference type="InterPro" id="IPR034745">
    <property type="entry name" value="HSV_DUT"/>
</dbReference>
<dbReference type="Proteomes" id="UP000168428">
    <property type="component" value="Segment"/>
</dbReference>
<dbReference type="Gene3D" id="2.70.40.10">
    <property type="match status" value="2"/>
</dbReference>
<evidence type="ECO:0000259" key="5">
    <source>
        <dbReference type="Pfam" id="PF00692"/>
    </source>
</evidence>
<dbReference type="GeneID" id="19735529"/>
<dbReference type="InterPro" id="IPR029054">
    <property type="entry name" value="dUTPase-like"/>
</dbReference>
<dbReference type="Pfam" id="PF00692">
    <property type="entry name" value="dUTPase"/>
    <property type="match status" value="1"/>
</dbReference>
<evidence type="ECO:0000256" key="4">
    <source>
        <dbReference type="ARBA" id="ARBA00023080"/>
    </source>
</evidence>
<feature type="domain" description="dUTPase-like" evidence="5">
    <location>
        <begin position="132"/>
        <end position="232"/>
    </location>
</feature>
<keyword evidence="7" id="KW-1185">Reference proteome</keyword>
<evidence type="ECO:0000313" key="7">
    <source>
        <dbReference type="Proteomes" id="UP000168428"/>
    </source>
</evidence>
<dbReference type="KEGG" id="vg:19735529"/>
<keyword evidence="2" id="KW-0378">Hydrolase</keyword>
<sequence>MSSTLPLRRRQRLEVYYKKVPSSFTVTSTQEDSKLQLVNSKAVVIEPFKSSVVPLGVYVKSLTGYATLLLANTYKNVTFHPGLIDPNYMGELKLICNNNTDCYQVVPAGRLRVSVVAFTFCTPILMGPCVLSPPQYSGDAGYDFCLDQLVVVLPLKAFSMQFNIACPVKFQNFTPIVLGRSGLAARGLSLSPYMWKEDVLKLSVFNHTAEAIILPEGSRICQVVFMHNDHLPKPRVLAKLVCQYKLLDIPFRQSKISFIDIQKDRCTSTSTLFQDATSTTAATTNAIRGNKGLGSSGV</sequence>
<dbReference type="GO" id="GO:0046872">
    <property type="term" value="F:metal ion binding"/>
    <property type="evidence" value="ECO:0007669"/>
    <property type="project" value="UniProtKB-KW"/>
</dbReference>
<evidence type="ECO:0000256" key="3">
    <source>
        <dbReference type="ARBA" id="ARBA00022842"/>
    </source>
</evidence>
<dbReference type="GO" id="GO:0046080">
    <property type="term" value="P:dUTP metabolic process"/>
    <property type="evidence" value="ECO:0007669"/>
    <property type="project" value="InterPro"/>
</dbReference>
<dbReference type="OrthoDB" id="13493at10239"/>
<gene>
    <name evidence="6" type="ORF">ALHV2gp51</name>
</gene>
<dbReference type="HAMAP" id="MF_04031">
    <property type="entry name" value="HSV_DUT"/>
    <property type="match status" value="1"/>
</dbReference>
<evidence type="ECO:0000313" key="6">
    <source>
        <dbReference type="EMBL" id="AIA62091.1"/>
    </source>
</evidence>
<dbReference type="RefSeq" id="YP_009044437.1">
    <property type="nucleotide sequence ID" value="NC_024382.1"/>
</dbReference>
<accession>A0A068AAL8</accession>
<dbReference type="GO" id="GO:0004170">
    <property type="term" value="F:dUTP diphosphatase activity"/>
    <property type="evidence" value="ECO:0007669"/>
    <property type="project" value="InterPro"/>
</dbReference>
<organism evidence="6 7">
    <name type="scientific">Alcelaphine gammaherpesvirus 2</name>
    <dbReference type="NCBI Taxonomy" id="138184"/>
    <lineage>
        <taxon>Viruses</taxon>
        <taxon>Duplodnaviria</taxon>
        <taxon>Heunggongvirae</taxon>
        <taxon>Peploviricota</taxon>
        <taxon>Herviviricetes</taxon>
        <taxon>Herpesvirales</taxon>
        <taxon>Orthoherpesviridae</taxon>
        <taxon>Gammaherpesvirinae</taxon>
        <taxon>Macavirus</taxon>
        <taxon>Macavirus alcelaphinegamma2</taxon>
    </lineage>
</organism>